<dbReference type="HAMAP" id="MF_00121">
    <property type="entry name" value="GatB"/>
    <property type="match status" value="1"/>
</dbReference>
<dbReference type="KEGG" id="gac:GACE_0281"/>
<accession>A0A0A7GEK4</accession>
<sequence>MDDVVIGLEVHVQLNRLNTKLFCSCPLDYHGKEPNTHVCPVCLGLPGAMPVLNEEAVKSAIKVALALNADINPVMRFDRKNYFYPDLPKGFQISQYDMPLAWGGYVTIETENGEKRVTLKRIHMEEDPGKLSYKGSITTSRYSLIDYNRSGAPLLEIVTEPVLNSPKEARAFLNNLRIILEYLDVFDGNLEGSMRVDANISIAGRGRVEIKNISSFKGVEKALTYEITRQRNLIRRGRAVKRETRHFDEANNITVSLRSKEEEQDYRYFPEPDLVPVYTREFIDEVRATLPEMPWEKRDRLMEQYGLSVEKAKILVLDPKMADYFERVAEKIDPKVSASWIVDVLRGELNYRDMSFAEGERRLSSDELIELLDYFLKGEITEKGVVEVIRAKLDEGGSVREIIERRGLFSIPREEIERLCREAIEKNPRAVEDYKAGKKQAANFLVGYVMKVTRGRADPEETARRIRELLEEMQ</sequence>
<dbReference type="Proteomes" id="UP000030624">
    <property type="component" value="Chromosome"/>
</dbReference>
<name>A0A0A7GEK4_GEOAI</name>
<dbReference type="EMBL" id="CP009552">
    <property type="protein sequence ID" value="AIY89337.1"/>
    <property type="molecule type" value="Genomic_DNA"/>
</dbReference>
<dbReference type="InterPro" id="IPR006075">
    <property type="entry name" value="Asn/Gln-tRNA_Trfase_suB/E_cat"/>
</dbReference>
<comment type="catalytic activity">
    <reaction evidence="10 11">
        <text>L-glutamyl-tRNA(Gln) + L-glutamine + ATP + H2O = L-glutaminyl-tRNA(Gln) + L-glutamate + ADP + phosphate + H(+)</text>
        <dbReference type="Rhea" id="RHEA:17521"/>
        <dbReference type="Rhea" id="RHEA-COMP:9681"/>
        <dbReference type="Rhea" id="RHEA-COMP:9684"/>
        <dbReference type="ChEBI" id="CHEBI:15377"/>
        <dbReference type="ChEBI" id="CHEBI:15378"/>
        <dbReference type="ChEBI" id="CHEBI:29985"/>
        <dbReference type="ChEBI" id="CHEBI:30616"/>
        <dbReference type="ChEBI" id="CHEBI:43474"/>
        <dbReference type="ChEBI" id="CHEBI:58359"/>
        <dbReference type="ChEBI" id="CHEBI:78520"/>
        <dbReference type="ChEBI" id="CHEBI:78521"/>
        <dbReference type="ChEBI" id="CHEBI:456216"/>
    </reaction>
</comment>
<dbReference type="InterPro" id="IPR042114">
    <property type="entry name" value="GatB_C_1"/>
</dbReference>
<dbReference type="Pfam" id="PF02637">
    <property type="entry name" value="GatB_Yqey"/>
    <property type="match status" value="1"/>
</dbReference>
<dbReference type="SUPFAM" id="SSF89095">
    <property type="entry name" value="GatB/YqeY motif"/>
    <property type="match status" value="1"/>
</dbReference>
<dbReference type="NCBIfam" id="NF004014">
    <property type="entry name" value="PRK05477.1-4"/>
    <property type="match status" value="1"/>
</dbReference>
<dbReference type="FunFam" id="1.10.10.410:FF:000001">
    <property type="entry name" value="Aspartyl/glutamyl-tRNA(Asn/Gln) amidotransferase subunit B"/>
    <property type="match status" value="1"/>
</dbReference>
<organism evidence="13 14">
    <name type="scientific">Geoglobus acetivorans</name>
    <dbReference type="NCBI Taxonomy" id="565033"/>
    <lineage>
        <taxon>Archaea</taxon>
        <taxon>Methanobacteriati</taxon>
        <taxon>Methanobacteriota</taxon>
        <taxon>Archaeoglobi</taxon>
        <taxon>Archaeoglobales</taxon>
        <taxon>Archaeoglobaceae</taxon>
        <taxon>Geoglobus</taxon>
    </lineage>
</organism>
<evidence type="ECO:0000256" key="10">
    <source>
        <dbReference type="ARBA" id="ARBA00047913"/>
    </source>
</evidence>
<dbReference type="GeneID" id="24796879"/>
<dbReference type="NCBIfam" id="NF004012">
    <property type="entry name" value="PRK05477.1-2"/>
    <property type="match status" value="1"/>
</dbReference>
<keyword evidence="13" id="KW-0808">Transferase</keyword>
<dbReference type="HOGENOM" id="CLU_019240_0_0_2"/>
<dbReference type="InterPro" id="IPR017959">
    <property type="entry name" value="Asn/Gln-tRNA_amidoTrfase_suB/E"/>
</dbReference>
<evidence type="ECO:0000256" key="5">
    <source>
        <dbReference type="ARBA" id="ARBA00022741"/>
    </source>
</evidence>
<evidence type="ECO:0000313" key="14">
    <source>
        <dbReference type="Proteomes" id="UP000030624"/>
    </source>
</evidence>
<dbReference type="SUPFAM" id="SSF55931">
    <property type="entry name" value="Glutamine synthetase/guanido kinase"/>
    <property type="match status" value="1"/>
</dbReference>
<dbReference type="SMART" id="SM00845">
    <property type="entry name" value="GatB_Yqey"/>
    <property type="match status" value="1"/>
</dbReference>
<reference evidence="13 14" key="1">
    <citation type="journal article" date="2015" name="Appl. Environ. Microbiol.">
        <title>The Geoglobus acetivorans genome: Fe(III) reduction, acetate utilization, autotrophic growth, and degradation of aromatic compounds in a hyperthermophilic archaeon.</title>
        <authorList>
            <person name="Mardanov A.V."/>
            <person name="Slododkina G.B."/>
            <person name="Slobodkin A.I."/>
            <person name="Beletsky A.V."/>
            <person name="Gavrilov S.N."/>
            <person name="Kublanov I.V."/>
            <person name="Bonch-Osmolovskaya E.A."/>
            <person name="Skryabin K.G."/>
            <person name="Ravin N.V."/>
        </authorList>
    </citation>
    <scope>NUCLEOTIDE SEQUENCE [LARGE SCALE GENOMIC DNA]</scope>
    <source>
        <strain evidence="13 14">SBH6</strain>
    </source>
</reference>
<dbReference type="InterPro" id="IPR017958">
    <property type="entry name" value="Gln-tRNA_amidoTrfase_suB_CS"/>
</dbReference>
<dbReference type="PANTHER" id="PTHR11659:SF0">
    <property type="entry name" value="GLUTAMYL-TRNA(GLN) AMIDOTRANSFERASE SUBUNIT B, MITOCHONDRIAL"/>
    <property type="match status" value="1"/>
</dbReference>
<evidence type="ECO:0000256" key="8">
    <source>
        <dbReference type="ARBA" id="ARBA00024799"/>
    </source>
</evidence>
<dbReference type="GO" id="GO:0005524">
    <property type="term" value="F:ATP binding"/>
    <property type="evidence" value="ECO:0007669"/>
    <property type="project" value="UniProtKB-KW"/>
</dbReference>
<dbReference type="STRING" id="565033.GACE_0281"/>
<dbReference type="GO" id="GO:0006412">
    <property type="term" value="P:translation"/>
    <property type="evidence" value="ECO:0007669"/>
    <property type="project" value="UniProtKB-UniRule"/>
</dbReference>
<evidence type="ECO:0000256" key="6">
    <source>
        <dbReference type="ARBA" id="ARBA00022840"/>
    </source>
</evidence>
<evidence type="ECO:0000313" key="13">
    <source>
        <dbReference type="EMBL" id="AIY89337.1"/>
    </source>
</evidence>
<keyword evidence="6 11" id="KW-0067">ATP-binding</keyword>
<evidence type="ECO:0000256" key="9">
    <source>
        <dbReference type="ARBA" id="ARBA00047380"/>
    </source>
</evidence>
<comment type="catalytic activity">
    <reaction evidence="9 11">
        <text>L-aspartyl-tRNA(Asn) + L-glutamine + ATP + H2O = L-asparaginyl-tRNA(Asn) + L-glutamate + ADP + phosphate + 2 H(+)</text>
        <dbReference type="Rhea" id="RHEA:14513"/>
        <dbReference type="Rhea" id="RHEA-COMP:9674"/>
        <dbReference type="Rhea" id="RHEA-COMP:9677"/>
        <dbReference type="ChEBI" id="CHEBI:15377"/>
        <dbReference type="ChEBI" id="CHEBI:15378"/>
        <dbReference type="ChEBI" id="CHEBI:29985"/>
        <dbReference type="ChEBI" id="CHEBI:30616"/>
        <dbReference type="ChEBI" id="CHEBI:43474"/>
        <dbReference type="ChEBI" id="CHEBI:58359"/>
        <dbReference type="ChEBI" id="CHEBI:78515"/>
        <dbReference type="ChEBI" id="CHEBI:78516"/>
        <dbReference type="ChEBI" id="CHEBI:456216"/>
    </reaction>
</comment>
<keyword evidence="4 11" id="KW-0436">Ligase</keyword>
<comment type="function">
    <text evidence="8 11">Allows the formation of correctly charged Asn-tRNA(Asn) or Gln-tRNA(Gln) through the transamidation of misacylated Asp-tRNA(Asn) or Glu-tRNA(Gln) in organisms which lack either or both of asparaginyl-tRNA or glutaminyl-tRNA synthetases. The reaction takes place in the presence of glutamine and ATP through an activated phospho-Asp-tRNA(Asn) or phospho-Glu-tRNA(Gln).</text>
</comment>
<dbReference type="EC" id="6.3.5.-" evidence="11"/>
<dbReference type="Gene3D" id="1.10.10.410">
    <property type="match status" value="1"/>
</dbReference>
<dbReference type="RefSeq" id="WP_048090561.1">
    <property type="nucleotide sequence ID" value="NZ_CP009552.1"/>
</dbReference>
<dbReference type="InterPro" id="IPR004413">
    <property type="entry name" value="GatB"/>
</dbReference>
<comment type="subunit">
    <text evidence="2 11">Heterotrimer of A, B and C subunits.</text>
</comment>
<evidence type="ECO:0000256" key="4">
    <source>
        <dbReference type="ARBA" id="ARBA00022598"/>
    </source>
</evidence>
<dbReference type="Pfam" id="PF02934">
    <property type="entry name" value="GatB_N"/>
    <property type="match status" value="1"/>
</dbReference>
<evidence type="ECO:0000259" key="12">
    <source>
        <dbReference type="SMART" id="SM00845"/>
    </source>
</evidence>
<proteinExistence type="inferred from homology"/>
<evidence type="ECO:0000256" key="11">
    <source>
        <dbReference type="HAMAP-Rule" id="MF_00121"/>
    </source>
</evidence>
<dbReference type="GO" id="GO:0070681">
    <property type="term" value="P:glutaminyl-tRNAGln biosynthesis via transamidation"/>
    <property type="evidence" value="ECO:0007669"/>
    <property type="project" value="TreeGrafter"/>
</dbReference>
<dbReference type="PROSITE" id="PS01234">
    <property type="entry name" value="GATB"/>
    <property type="match status" value="1"/>
</dbReference>
<evidence type="ECO:0000256" key="7">
    <source>
        <dbReference type="ARBA" id="ARBA00022917"/>
    </source>
</evidence>
<keyword evidence="7 11" id="KW-0648">Protein biosynthesis</keyword>
<dbReference type="GO" id="GO:0016740">
    <property type="term" value="F:transferase activity"/>
    <property type="evidence" value="ECO:0007669"/>
    <property type="project" value="UniProtKB-KW"/>
</dbReference>
<gene>
    <name evidence="11" type="primary">gatB</name>
    <name evidence="13" type="ORF">GACE_0281</name>
</gene>
<evidence type="ECO:0000256" key="1">
    <source>
        <dbReference type="ARBA" id="ARBA00005306"/>
    </source>
</evidence>
<dbReference type="GO" id="GO:0050567">
    <property type="term" value="F:glutaminyl-tRNA synthase (glutamine-hydrolyzing) activity"/>
    <property type="evidence" value="ECO:0007669"/>
    <property type="project" value="UniProtKB-UniRule"/>
</dbReference>
<dbReference type="PANTHER" id="PTHR11659">
    <property type="entry name" value="GLUTAMYL-TRNA GLN AMIDOTRANSFERASE SUBUNIT B MITOCHONDRIAL AND PROKARYOTIC PET112-RELATED"/>
    <property type="match status" value="1"/>
</dbReference>
<evidence type="ECO:0000256" key="2">
    <source>
        <dbReference type="ARBA" id="ARBA00011123"/>
    </source>
</evidence>
<evidence type="ECO:0000256" key="3">
    <source>
        <dbReference type="ARBA" id="ARBA00016923"/>
    </source>
</evidence>
<protein>
    <recommendedName>
        <fullName evidence="3 11">Aspartyl/glutamyl-tRNA(Asn/Gln) amidotransferase subunit B</fullName>
        <shortName evidence="11">Asp/Glu-ADT subunit B</shortName>
        <ecNumber evidence="11">6.3.5.-</ecNumber>
    </recommendedName>
</protein>
<comment type="similarity">
    <text evidence="1 11">Belongs to the GatB/GatE family. GatB subfamily.</text>
</comment>
<dbReference type="InterPro" id="IPR003789">
    <property type="entry name" value="Asn/Gln_tRNA_amidoTrase-B-like"/>
</dbReference>
<keyword evidence="5 11" id="KW-0547">Nucleotide-binding</keyword>
<dbReference type="InterPro" id="IPR014746">
    <property type="entry name" value="Gln_synth/guanido_kin_cat_dom"/>
</dbReference>
<feature type="domain" description="Asn/Gln amidotransferase" evidence="12">
    <location>
        <begin position="323"/>
        <end position="470"/>
    </location>
</feature>
<dbReference type="Gene3D" id="1.10.150.380">
    <property type="entry name" value="GatB domain, N-terminal subdomain"/>
    <property type="match status" value="1"/>
</dbReference>
<dbReference type="AlphaFoldDB" id="A0A0A7GEK4"/>
<dbReference type="GO" id="GO:0050566">
    <property type="term" value="F:asparaginyl-tRNA synthase (glutamine-hydrolyzing) activity"/>
    <property type="evidence" value="ECO:0007669"/>
    <property type="project" value="RHEA"/>
</dbReference>
<dbReference type="NCBIfam" id="TIGR00133">
    <property type="entry name" value="gatB"/>
    <property type="match status" value="1"/>
</dbReference>
<dbReference type="InterPro" id="IPR023168">
    <property type="entry name" value="GatB_Yqey_C_2"/>
</dbReference>
<dbReference type="eggNOG" id="arCOG01718">
    <property type="taxonomic scope" value="Archaea"/>
</dbReference>
<dbReference type="InterPro" id="IPR018027">
    <property type="entry name" value="Asn/Gln_amidotransferase"/>
</dbReference>